<comment type="subcellular location">
    <subcellularLocation>
        <location evidence="1">Periplasm</location>
    </subcellularLocation>
</comment>
<dbReference type="PANTHER" id="PTHR30024">
    <property type="entry name" value="ALIPHATIC SULFONATES-BINDING PROTEIN-RELATED"/>
    <property type="match status" value="1"/>
</dbReference>
<sequence>MPPGIRCTPAGTNASFRPSFRWGAVIALLIAVTGLLAACDSAPEQPLRVGLNPWIGYDPLVLARERRLFPPADLGVVELETSGESVRQLRNGLIDAAGLTLPEAMELAAAGVDVRVVAVLSLSRGADAVLARAGMSRPEHLRGARLGMEDSALAAIMLQRLLEAGGLRQDEVRAVIMPATEHEAAMTQGSVDAVITFEPVISRLASAGFNIVLDSANMQGEVVDVLAVRAEILQSRPRQVALLLEAFEQGRRALLADPEAAARELAAGADLSVEEYVSALARIRLFSREHSDAALRALPDSPLLALSRTGGDLKASGRIMLEPDWRRLFVQPAEVRR</sequence>
<dbReference type="OrthoDB" id="9815602at2"/>
<dbReference type="Pfam" id="PF13379">
    <property type="entry name" value="NMT1_2"/>
    <property type="match status" value="1"/>
</dbReference>
<dbReference type="SUPFAM" id="SSF53850">
    <property type="entry name" value="Periplasmic binding protein-like II"/>
    <property type="match status" value="1"/>
</dbReference>
<name>F5R8E0_METUF</name>
<evidence type="ECO:0000256" key="2">
    <source>
        <dbReference type="ARBA" id="ARBA00010742"/>
    </source>
</evidence>
<protein>
    <submittedName>
        <fullName evidence="4">ABC transporter-like protein</fullName>
    </submittedName>
</protein>
<dbReference type="EMBL" id="AFHG01000029">
    <property type="protein sequence ID" value="EGK73243.1"/>
    <property type="molecule type" value="Genomic_DNA"/>
</dbReference>
<evidence type="ECO:0000256" key="3">
    <source>
        <dbReference type="ARBA" id="ARBA00022729"/>
    </source>
</evidence>
<dbReference type="Gene3D" id="3.40.190.10">
    <property type="entry name" value="Periplasmic binding protein-like II"/>
    <property type="match status" value="2"/>
</dbReference>
<dbReference type="GO" id="GO:0042597">
    <property type="term" value="C:periplasmic space"/>
    <property type="evidence" value="ECO:0007669"/>
    <property type="project" value="UniProtKB-SubCell"/>
</dbReference>
<comment type="similarity">
    <text evidence="2">Belongs to the bacterial solute-binding protein SsuA/TauA family.</text>
</comment>
<comment type="caution">
    <text evidence="4">The sequence shown here is derived from an EMBL/GenBank/DDBJ whole genome shotgun (WGS) entry which is preliminary data.</text>
</comment>
<dbReference type="eggNOG" id="COG0715">
    <property type="taxonomic scope" value="Bacteria"/>
</dbReference>
<evidence type="ECO:0000313" key="5">
    <source>
        <dbReference type="Proteomes" id="UP000005019"/>
    </source>
</evidence>
<evidence type="ECO:0000256" key="1">
    <source>
        <dbReference type="ARBA" id="ARBA00004418"/>
    </source>
</evidence>
<dbReference type="PANTHER" id="PTHR30024:SF47">
    <property type="entry name" value="TAURINE-BINDING PERIPLASMIC PROTEIN"/>
    <property type="match status" value="1"/>
</dbReference>
<dbReference type="Proteomes" id="UP000005019">
    <property type="component" value="Unassembled WGS sequence"/>
</dbReference>
<keyword evidence="5" id="KW-1185">Reference proteome</keyword>
<dbReference type="RefSeq" id="WP_008058343.1">
    <property type="nucleotide sequence ID" value="NZ_AFHG01000029.1"/>
</dbReference>
<evidence type="ECO:0000313" key="4">
    <source>
        <dbReference type="EMBL" id="EGK73243.1"/>
    </source>
</evidence>
<dbReference type="AlphaFoldDB" id="F5R8E0"/>
<keyword evidence="3" id="KW-0732">Signal</keyword>
<reference evidence="4 5" key="1">
    <citation type="journal article" date="2011" name="J. Bacteriol.">
        <title>Genome sequence of Methyloversatilis universalis FAM5T, a methylotrophic representative of the order Rhodocyclales.</title>
        <authorList>
            <person name="Kittichotirat W."/>
            <person name="Good N.M."/>
            <person name="Hall R."/>
            <person name="Bringel F."/>
            <person name="Lajus A."/>
            <person name="Medigue C."/>
            <person name="Smalley N.E."/>
            <person name="Beck D."/>
            <person name="Bumgarner R."/>
            <person name="Vuilleumier S."/>
            <person name="Kalyuzhnaya M.G."/>
        </authorList>
    </citation>
    <scope>NUCLEOTIDE SEQUENCE [LARGE SCALE GENOMIC DNA]</scope>
    <source>
        <strain evidence="5">ATCC BAA-1314 / JCM 13912 / FAM5</strain>
    </source>
</reference>
<dbReference type="STRING" id="1000565.METUNv1_00416"/>
<accession>F5R8E0</accession>
<proteinExistence type="inferred from homology"/>
<organism evidence="4 5">
    <name type="scientific">Methyloversatilis universalis (strain ATCC BAA-1314 / DSM 25237 / JCM 13912 / CCUG 52030 / FAM5)</name>
    <dbReference type="NCBI Taxonomy" id="1000565"/>
    <lineage>
        <taxon>Bacteria</taxon>
        <taxon>Pseudomonadati</taxon>
        <taxon>Pseudomonadota</taxon>
        <taxon>Betaproteobacteria</taxon>
        <taxon>Nitrosomonadales</taxon>
        <taxon>Sterolibacteriaceae</taxon>
        <taxon>Methyloversatilis</taxon>
    </lineage>
</organism>
<gene>
    <name evidence="4" type="ORF">METUNv1_00416</name>
</gene>